<evidence type="ECO:0000313" key="1">
    <source>
        <dbReference type="EMBL" id="MBO1268675.1"/>
    </source>
</evidence>
<organism evidence="1 2">
    <name type="scientific">Arthrobacter cavernae</name>
    <dbReference type="NCBI Taxonomy" id="2817681"/>
    <lineage>
        <taxon>Bacteria</taxon>
        <taxon>Bacillati</taxon>
        <taxon>Actinomycetota</taxon>
        <taxon>Actinomycetes</taxon>
        <taxon>Micrococcales</taxon>
        <taxon>Micrococcaceae</taxon>
        <taxon>Arthrobacter</taxon>
    </lineage>
</organism>
<reference evidence="1" key="1">
    <citation type="submission" date="2021-03" db="EMBL/GenBank/DDBJ databases">
        <title>A new species, PO-11, isolated from a karst cave deposit.</title>
        <authorList>
            <person name="Zhaoxiaoyong W."/>
        </authorList>
    </citation>
    <scope>NUCLEOTIDE SEQUENCE</scope>
    <source>
        <strain evidence="1">PO-11</strain>
    </source>
</reference>
<protein>
    <submittedName>
        <fullName evidence="1">Uncharacterized protein</fullName>
    </submittedName>
</protein>
<keyword evidence="2" id="KW-1185">Reference proteome</keyword>
<dbReference type="Proteomes" id="UP000664164">
    <property type="component" value="Unassembled WGS sequence"/>
</dbReference>
<evidence type="ECO:0000313" key="2">
    <source>
        <dbReference type="Proteomes" id="UP000664164"/>
    </source>
</evidence>
<dbReference type="EMBL" id="JAFNLL010000028">
    <property type="protein sequence ID" value="MBO1268675.1"/>
    <property type="molecule type" value="Genomic_DNA"/>
</dbReference>
<dbReference type="AlphaFoldDB" id="A0A939HHP5"/>
<comment type="caution">
    <text evidence="1">The sequence shown here is derived from an EMBL/GenBank/DDBJ whole genome shotgun (WGS) entry which is preliminary data.</text>
</comment>
<accession>A0A939HHP5</accession>
<dbReference type="RefSeq" id="WP_207616475.1">
    <property type="nucleotide sequence ID" value="NZ_JAFNLL010000028.1"/>
</dbReference>
<sequence length="124" mass="14105">MGIFSESIDVDCTPDGQPAELRWRGLSYVVCADPLRWYERRQWWVEESRAPLGSGAGLVDHEIWRVQLKRSPDPRTREAGDAATEPPLTLDLVRHVGSGRWRLLRIHDAAQSRTAEPDEPAQYA</sequence>
<name>A0A939HHP5_9MICC</name>
<gene>
    <name evidence="1" type="ORF">J1902_11925</name>
</gene>
<proteinExistence type="predicted"/>